<dbReference type="Pfam" id="PF10025">
    <property type="entry name" value="DUF2267"/>
    <property type="match status" value="1"/>
</dbReference>
<dbReference type="RefSeq" id="WP_344717255.1">
    <property type="nucleotide sequence ID" value="NZ_BAAAYG010000001.1"/>
</dbReference>
<dbReference type="Gene3D" id="1.10.490.110">
    <property type="entry name" value="Uncharacterized conserved protein DUF2267"/>
    <property type="match status" value="1"/>
</dbReference>
<organism evidence="1 2">
    <name type="scientific">Nesterenkonia halobia</name>
    <dbReference type="NCBI Taxonomy" id="37922"/>
    <lineage>
        <taxon>Bacteria</taxon>
        <taxon>Bacillati</taxon>
        <taxon>Actinomycetota</taxon>
        <taxon>Actinomycetes</taxon>
        <taxon>Micrococcales</taxon>
        <taxon>Micrococcaceae</taxon>
        <taxon>Nesterenkonia</taxon>
    </lineage>
</organism>
<proteinExistence type="predicted"/>
<dbReference type="InterPro" id="IPR038282">
    <property type="entry name" value="DUF2267_sf"/>
</dbReference>
<evidence type="ECO:0000313" key="2">
    <source>
        <dbReference type="Proteomes" id="UP001501736"/>
    </source>
</evidence>
<sequence>MNTDDVTDLVRRRGEYSSEDEARRVTTEVLTVLGSRDLGGEAARLAAQLPSGFAELLTDPGEDAGRFGEDEFIERLRGRLDQTADQARDAAHAVLSSIAEAVSEGERTDFMAALPTDLSGYARWS</sequence>
<gene>
    <name evidence="1" type="ORF">GCM10020260_01290</name>
</gene>
<comment type="caution">
    <text evidence="1">The sequence shown here is derived from an EMBL/GenBank/DDBJ whole genome shotgun (WGS) entry which is preliminary data.</text>
</comment>
<dbReference type="InterPro" id="IPR018727">
    <property type="entry name" value="DUF2267"/>
</dbReference>
<name>A0ABP6R643_9MICC</name>
<dbReference type="EMBL" id="BAAAYG010000001">
    <property type="protein sequence ID" value="GAA3278810.1"/>
    <property type="molecule type" value="Genomic_DNA"/>
</dbReference>
<reference evidence="2" key="1">
    <citation type="journal article" date="2019" name="Int. J. Syst. Evol. Microbiol.">
        <title>The Global Catalogue of Microorganisms (GCM) 10K type strain sequencing project: providing services to taxonomists for standard genome sequencing and annotation.</title>
        <authorList>
            <consortium name="The Broad Institute Genomics Platform"/>
            <consortium name="The Broad Institute Genome Sequencing Center for Infectious Disease"/>
            <person name="Wu L."/>
            <person name="Ma J."/>
        </authorList>
    </citation>
    <scope>NUCLEOTIDE SEQUENCE [LARGE SCALE GENOMIC DNA]</scope>
    <source>
        <strain evidence="2">JCM 11483</strain>
    </source>
</reference>
<dbReference type="Proteomes" id="UP001501736">
    <property type="component" value="Unassembled WGS sequence"/>
</dbReference>
<accession>A0ABP6R643</accession>
<keyword evidence="2" id="KW-1185">Reference proteome</keyword>
<protein>
    <submittedName>
        <fullName evidence="1">DUF2267 domain-containing protein</fullName>
    </submittedName>
</protein>
<evidence type="ECO:0000313" key="1">
    <source>
        <dbReference type="EMBL" id="GAA3278810.1"/>
    </source>
</evidence>